<evidence type="ECO:0000313" key="5">
    <source>
        <dbReference type="Proteomes" id="UP000230886"/>
    </source>
</evidence>
<dbReference type="InterPro" id="IPR011006">
    <property type="entry name" value="CheY-like_superfamily"/>
</dbReference>
<gene>
    <name evidence="4" type="ORF">CHR55_28825</name>
</gene>
<evidence type="ECO:0000256" key="1">
    <source>
        <dbReference type="ARBA" id="ARBA00023125"/>
    </source>
</evidence>
<dbReference type="InterPro" id="IPR039420">
    <property type="entry name" value="WalR-like"/>
</dbReference>
<dbReference type="SUPFAM" id="SSF52172">
    <property type="entry name" value="CheY-like"/>
    <property type="match status" value="1"/>
</dbReference>
<dbReference type="GO" id="GO:0000160">
    <property type="term" value="P:phosphorelay signal transduction system"/>
    <property type="evidence" value="ECO:0007669"/>
    <property type="project" value="InterPro"/>
</dbReference>
<dbReference type="Gene3D" id="1.10.10.10">
    <property type="entry name" value="Winged helix-like DNA-binding domain superfamily/Winged helix DNA-binding domain"/>
    <property type="match status" value="1"/>
</dbReference>
<dbReference type="Gene3D" id="3.40.50.2300">
    <property type="match status" value="1"/>
</dbReference>
<dbReference type="GO" id="GO:0006355">
    <property type="term" value="P:regulation of DNA-templated transcription"/>
    <property type="evidence" value="ECO:0007669"/>
    <property type="project" value="InterPro"/>
</dbReference>
<keyword evidence="1 4" id="KW-0238">DNA-binding</keyword>
<dbReference type="PANTHER" id="PTHR43214">
    <property type="entry name" value="TWO-COMPONENT RESPONSE REGULATOR"/>
    <property type="match status" value="1"/>
</dbReference>
<dbReference type="EMBL" id="NOVD01000043">
    <property type="protein sequence ID" value="PCK23859.1"/>
    <property type="molecule type" value="Genomic_DNA"/>
</dbReference>
<keyword evidence="2" id="KW-0597">Phosphoprotein</keyword>
<comment type="caution">
    <text evidence="4">The sequence shown here is derived from an EMBL/GenBank/DDBJ whole genome shotgun (WGS) entry which is preliminary data.</text>
</comment>
<dbReference type="AlphaFoldDB" id="A0A2A5J3S3"/>
<dbReference type="PROSITE" id="PS50110">
    <property type="entry name" value="RESPONSE_REGULATORY"/>
    <property type="match status" value="1"/>
</dbReference>
<reference evidence="4 5" key="1">
    <citation type="submission" date="2017-07" db="EMBL/GenBank/DDBJ databases">
        <title>Draft sequence of Rhodococcus enclensis 23b-28.</title>
        <authorList>
            <person name="Besaury L."/>
            <person name="Sancelme M."/>
            <person name="Amato P."/>
            <person name="Lallement A."/>
            <person name="Delort A.-M."/>
        </authorList>
    </citation>
    <scope>NUCLEOTIDE SEQUENCE [LARGE SCALE GENOMIC DNA]</scope>
    <source>
        <strain evidence="4 5">23b-28</strain>
    </source>
</reference>
<evidence type="ECO:0000313" key="4">
    <source>
        <dbReference type="EMBL" id="PCK23859.1"/>
    </source>
</evidence>
<dbReference type="Proteomes" id="UP000230886">
    <property type="component" value="Unassembled WGS sequence"/>
</dbReference>
<proteinExistence type="predicted"/>
<accession>A0A2A5J3S3</accession>
<sequence length="263" mass="27974">MVPRCALRLRTPANRLPVPNSLLCSVDPVHTRSGVHHVTDTPSYSPTDTVHRIGVVEDHEAVVMGLEAMLAPYPSLSVCASAPTVSALLAQEVALDLAILDLRLADGSSPKTNVDELRAAGLETLIFTGAENPYLVRLAAKAGVLGVVRKSETVDVVVAAIIAAAAGEPVVTTEWAAAVDGDPHLAEVDLSPRQRDVLALYASGEKADRVARLTGLTTHTVNDYLGRIRAKYADAGRPANTKTDLYKRAVEDGWLPVPERGLR</sequence>
<dbReference type="SMART" id="SM00421">
    <property type="entry name" value="HTH_LUXR"/>
    <property type="match status" value="1"/>
</dbReference>
<dbReference type="InterPro" id="IPR036388">
    <property type="entry name" value="WH-like_DNA-bd_sf"/>
</dbReference>
<dbReference type="SUPFAM" id="SSF46894">
    <property type="entry name" value="C-terminal effector domain of the bipartite response regulators"/>
    <property type="match status" value="1"/>
</dbReference>
<evidence type="ECO:0000259" key="3">
    <source>
        <dbReference type="PROSITE" id="PS50110"/>
    </source>
</evidence>
<dbReference type="Pfam" id="PF00196">
    <property type="entry name" value="GerE"/>
    <property type="match status" value="1"/>
</dbReference>
<dbReference type="GO" id="GO:0003677">
    <property type="term" value="F:DNA binding"/>
    <property type="evidence" value="ECO:0007669"/>
    <property type="project" value="UniProtKB-KW"/>
</dbReference>
<evidence type="ECO:0000256" key="2">
    <source>
        <dbReference type="PROSITE-ProRule" id="PRU00169"/>
    </source>
</evidence>
<protein>
    <submittedName>
        <fullName evidence="4">DNA-binding response regulator</fullName>
    </submittedName>
</protein>
<feature type="domain" description="Response regulatory" evidence="3">
    <location>
        <begin position="52"/>
        <end position="165"/>
    </location>
</feature>
<dbReference type="InterPro" id="IPR016032">
    <property type="entry name" value="Sig_transdc_resp-reg_C-effctor"/>
</dbReference>
<organism evidence="4 5">
    <name type="scientific">Rhodococcus qingshengii</name>
    <dbReference type="NCBI Taxonomy" id="334542"/>
    <lineage>
        <taxon>Bacteria</taxon>
        <taxon>Bacillati</taxon>
        <taxon>Actinomycetota</taxon>
        <taxon>Actinomycetes</taxon>
        <taxon>Mycobacteriales</taxon>
        <taxon>Nocardiaceae</taxon>
        <taxon>Rhodococcus</taxon>
        <taxon>Rhodococcus erythropolis group</taxon>
    </lineage>
</organism>
<name>A0A2A5J3S3_RHOSG</name>
<dbReference type="PANTHER" id="PTHR43214:SF43">
    <property type="entry name" value="TWO-COMPONENT RESPONSE REGULATOR"/>
    <property type="match status" value="1"/>
</dbReference>
<dbReference type="InterPro" id="IPR001789">
    <property type="entry name" value="Sig_transdc_resp-reg_receiver"/>
</dbReference>
<dbReference type="PROSITE" id="PS00622">
    <property type="entry name" value="HTH_LUXR_1"/>
    <property type="match status" value="1"/>
</dbReference>
<feature type="modified residue" description="4-aspartylphosphate" evidence="2">
    <location>
        <position position="101"/>
    </location>
</feature>
<dbReference type="InterPro" id="IPR000792">
    <property type="entry name" value="Tscrpt_reg_LuxR_C"/>
</dbReference>